<dbReference type="GO" id="GO:0004842">
    <property type="term" value="F:ubiquitin-protein transferase activity"/>
    <property type="evidence" value="ECO:0007669"/>
    <property type="project" value="InterPro"/>
</dbReference>
<dbReference type="Gene3D" id="3.90.1750.10">
    <property type="entry name" value="Hect, E3 ligase catalytic domains"/>
    <property type="match status" value="1"/>
</dbReference>
<dbReference type="OrthoDB" id="423283at2759"/>
<accession>A0A5J4UD90</accession>
<evidence type="ECO:0000259" key="3">
    <source>
        <dbReference type="PROSITE" id="PS50237"/>
    </source>
</evidence>
<comment type="caution">
    <text evidence="4">The sequence shown here is derived from an EMBL/GenBank/DDBJ whole genome shotgun (WGS) entry which is preliminary data.</text>
</comment>
<feature type="domain" description="HECT" evidence="3">
    <location>
        <begin position="2"/>
        <end position="40"/>
    </location>
</feature>
<evidence type="ECO:0000313" key="5">
    <source>
        <dbReference type="Proteomes" id="UP000324800"/>
    </source>
</evidence>
<protein>
    <recommendedName>
        <fullName evidence="3">HECT domain-containing protein</fullName>
    </recommendedName>
</protein>
<dbReference type="EMBL" id="SNRW01017219">
    <property type="protein sequence ID" value="KAA6368569.1"/>
    <property type="molecule type" value="Genomic_DNA"/>
</dbReference>
<proteinExistence type="predicted"/>
<evidence type="ECO:0000313" key="4">
    <source>
        <dbReference type="EMBL" id="KAA6368569.1"/>
    </source>
</evidence>
<evidence type="ECO:0000256" key="2">
    <source>
        <dbReference type="PROSITE-ProRule" id="PRU00104"/>
    </source>
</evidence>
<feature type="non-terminal residue" evidence="4">
    <location>
        <position position="40"/>
    </location>
</feature>
<dbReference type="InterPro" id="IPR000569">
    <property type="entry name" value="HECT_dom"/>
</dbReference>
<evidence type="ECO:0000256" key="1">
    <source>
        <dbReference type="ARBA" id="ARBA00022786"/>
    </source>
</evidence>
<dbReference type="AlphaFoldDB" id="A0A5J4UD90"/>
<organism evidence="4 5">
    <name type="scientific">Streblomastix strix</name>
    <dbReference type="NCBI Taxonomy" id="222440"/>
    <lineage>
        <taxon>Eukaryota</taxon>
        <taxon>Metamonada</taxon>
        <taxon>Preaxostyla</taxon>
        <taxon>Oxymonadida</taxon>
        <taxon>Streblomastigidae</taxon>
        <taxon>Streblomastix</taxon>
    </lineage>
</organism>
<comment type="caution">
    <text evidence="2">Lacks conserved residue(s) required for the propagation of feature annotation.</text>
</comment>
<dbReference type="InterPro" id="IPR035983">
    <property type="entry name" value="Hect_E3_ubiquitin_ligase"/>
</dbReference>
<dbReference type="SUPFAM" id="SSF56204">
    <property type="entry name" value="Hect, E3 ligase catalytic domain"/>
    <property type="match status" value="1"/>
</dbReference>
<name>A0A5J4UD90_9EUKA</name>
<sequence length="40" mass="4508">MNVKDRKIWSLPVEVRFEGESGIDAGGVRRDWFSALMIAA</sequence>
<dbReference type="Proteomes" id="UP000324800">
    <property type="component" value="Unassembled WGS sequence"/>
</dbReference>
<dbReference type="PROSITE" id="PS50237">
    <property type="entry name" value="HECT"/>
    <property type="match status" value="1"/>
</dbReference>
<gene>
    <name evidence="4" type="ORF">EZS28_035904</name>
</gene>
<keyword evidence="1 2" id="KW-0833">Ubl conjugation pathway</keyword>
<reference evidence="4 5" key="1">
    <citation type="submission" date="2019-03" db="EMBL/GenBank/DDBJ databases">
        <title>Single cell metagenomics reveals metabolic interactions within the superorganism composed of flagellate Streblomastix strix and complex community of Bacteroidetes bacteria on its surface.</title>
        <authorList>
            <person name="Treitli S.C."/>
            <person name="Kolisko M."/>
            <person name="Husnik F."/>
            <person name="Keeling P."/>
            <person name="Hampl V."/>
        </authorList>
    </citation>
    <scope>NUCLEOTIDE SEQUENCE [LARGE SCALE GENOMIC DNA]</scope>
    <source>
        <strain evidence="4">ST1C</strain>
    </source>
</reference>